<evidence type="ECO:0000256" key="5">
    <source>
        <dbReference type="ARBA" id="ARBA00022840"/>
    </source>
</evidence>
<evidence type="ECO:0000259" key="6">
    <source>
        <dbReference type="Pfam" id="PF00294"/>
    </source>
</evidence>
<keyword evidence="5" id="KW-0067">ATP-binding</keyword>
<gene>
    <name evidence="7" type="ORF">K1X13_10760</name>
</gene>
<comment type="similarity">
    <text evidence="1">Belongs to the carbohydrate kinase PfkB family.</text>
</comment>
<evidence type="ECO:0000256" key="2">
    <source>
        <dbReference type="ARBA" id="ARBA00022679"/>
    </source>
</evidence>
<evidence type="ECO:0000256" key="1">
    <source>
        <dbReference type="ARBA" id="ARBA00010688"/>
    </source>
</evidence>
<comment type="caution">
    <text evidence="7">The sequence shown here is derived from an EMBL/GenBank/DDBJ whole genome shotgun (WGS) entry which is preliminary data.</text>
</comment>
<dbReference type="EMBL" id="JAIEZQ010000002">
    <property type="protein sequence ID" value="MBY9075299.1"/>
    <property type="molecule type" value="Genomic_DNA"/>
</dbReference>
<evidence type="ECO:0000256" key="4">
    <source>
        <dbReference type="ARBA" id="ARBA00022777"/>
    </source>
</evidence>
<sequence>MSKLPFVVVGEALVDIVVPQEGETSHAVGGSPMNVAVGLARLDIPSLLITRIGDDEHGRWIADHVRSSGADLAPTSVVAASTTSTATARLDEHNAATYEFDLVWDLEHHTLPEARGLHIGSLGASLLPGRHAVVDLLRQADQDDVFVSYDPNIRTAFVEDPDLAWREVLELAALSQLVKISDEDLNVMRPGVDVDSLARELLAGDQTELVIVTHGPGGAAAYAEGFFTSVPAPKVDVVDTVGAGDSFMAAALAILCDWDLPDDSPGALTALDEDHVRVLLHGSMVAAAVTCSRRGANPPTRRELPTTWPG</sequence>
<dbReference type="InterPro" id="IPR029056">
    <property type="entry name" value="Ribokinase-like"/>
</dbReference>
<evidence type="ECO:0000313" key="7">
    <source>
        <dbReference type="EMBL" id="MBY9075299.1"/>
    </source>
</evidence>
<dbReference type="Pfam" id="PF00294">
    <property type="entry name" value="PfkB"/>
    <property type="match status" value="1"/>
</dbReference>
<evidence type="ECO:0000256" key="3">
    <source>
        <dbReference type="ARBA" id="ARBA00022741"/>
    </source>
</evidence>
<dbReference type="RefSeq" id="WP_221025063.1">
    <property type="nucleotide sequence ID" value="NZ_JAIEZQ010000002.1"/>
</dbReference>
<feature type="domain" description="Carbohydrate kinase PfkB" evidence="6">
    <location>
        <begin position="7"/>
        <end position="289"/>
    </location>
</feature>
<accession>A0ABS7RJS1</accession>
<dbReference type="InterPro" id="IPR002173">
    <property type="entry name" value="Carboh/pur_kinase_PfkB_CS"/>
</dbReference>
<keyword evidence="2" id="KW-0808">Transferase</keyword>
<keyword evidence="4 7" id="KW-0418">Kinase</keyword>
<name>A0ABS7RJS1_9ACTN</name>
<proteinExistence type="inferred from homology"/>
<dbReference type="Proteomes" id="UP000754710">
    <property type="component" value="Unassembled WGS sequence"/>
</dbReference>
<dbReference type="PANTHER" id="PTHR43085:SF1">
    <property type="entry name" value="PSEUDOURIDINE KINASE-RELATED"/>
    <property type="match status" value="1"/>
</dbReference>
<reference evidence="7 8" key="1">
    <citation type="submission" date="2021-08" db="EMBL/GenBank/DDBJ databases">
        <title>Nocardioides bacterium WL0053 sp. nov., isolated from the sediment.</title>
        <authorList>
            <person name="Wang L."/>
            <person name="Zhang D."/>
            <person name="Zhang A."/>
        </authorList>
    </citation>
    <scope>NUCLEOTIDE SEQUENCE [LARGE SCALE GENOMIC DNA]</scope>
    <source>
        <strain evidence="7 8">WL0053</strain>
    </source>
</reference>
<keyword evidence="8" id="KW-1185">Reference proteome</keyword>
<dbReference type="PANTHER" id="PTHR43085">
    <property type="entry name" value="HEXOKINASE FAMILY MEMBER"/>
    <property type="match status" value="1"/>
</dbReference>
<dbReference type="InterPro" id="IPR050306">
    <property type="entry name" value="PfkB_Carbo_kinase"/>
</dbReference>
<keyword evidence="3" id="KW-0547">Nucleotide-binding</keyword>
<dbReference type="InterPro" id="IPR011611">
    <property type="entry name" value="PfkB_dom"/>
</dbReference>
<dbReference type="PROSITE" id="PS00584">
    <property type="entry name" value="PFKB_KINASES_2"/>
    <property type="match status" value="1"/>
</dbReference>
<dbReference type="SUPFAM" id="SSF53613">
    <property type="entry name" value="Ribokinase-like"/>
    <property type="match status" value="1"/>
</dbReference>
<organism evidence="7 8">
    <name type="scientific">Nocardioides jiangsuensis</name>
    <dbReference type="NCBI Taxonomy" id="2866161"/>
    <lineage>
        <taxon>Bacteria</taxon>
        <taxon>Bacillati</taxon>
        <taxon>Actinomycetota</taxon>
        <taxon>Actinomycetes</taxon>
        <taxon>Propionibacteriales</taxon>
        <taxon>Nocardioidaceae</taxon>
        <taxon>Nocardioides</taxon>
    </lineage>
</organism>
<dbReference type="GO" id="GO:0016301">
    <property type="term" value="F:kinase activity"/>
    <property type="evidence" value="ECO:0007669"/>
    <property type="project" value="UniProtKB-KW"/>
</dbReference>
<protein>
    <submittedName>
        <fullName evidence="7">Carbohydrate kinase</fullName>
    </submittedName>
</protein>
<evidence type="ECO:0000313" key="8">
    <source>
        <dbReference type="Proteomes" id="UP000754710"/>
    </source>
</evidence>
<dbReference type="Gene3D" id="3.40.1190.20">
    <property type="match status" value="1"/>
</dbReference>